<sequence>MAEPTRRALSAGLFAAPFLARAAAAQAWPSRPIRLVVPYPPGGGADTTARLIAEPMGAALGQPVVVENRGGAGGTIGAAEVARAPHDGHTLLLDAGAHVVNPFVMRTLPFDYHTAFAPISQLTVLPQIMLVKTELPARTIAEFIALAKARPGELTYGSSGNATSSHLAAARFAQAAGISLVHVPYRGGGPAMQDLVAGNIDMHMGTVSSSLALAQAGRIRALGVTTKQRLAQLPDVPTIAESGFPGFELNEWNGLYAPSGTPEDVLDRIHAAAVGALAQPAVRARLESLGALAVGSSRAEFAAFLSNLRETMKAVVAEANITV</sequence>
<comment type="similarity">
    <text evidence="1">Belongs to the UPF0065 (bug) family.</text>
</comment>
<evidence type="ECO:0000313" key="4">
    <source>
        <dbReference type="Proteomes" id="UP000694001"/>
    </source>
</evidence>
<dbReference type="PANTHER" id="PTHR42928:SF5">
    <property type="entry name" value="BLR1237 PROTEIN"/>
    <property type="match status" value="1"/>
</dbReference>
<organism evidence="3 4">
    <name type="scientific">Elioraea tepida</name>
    <dbReference type="NCBI Taxonomy" id="2843330"/>
    <lineage>
        <taxon>Bacteria</taxon>
        <taxon>Pseudomonadati</taxon>
        <taxon>Pseudomonadota</taxon>
        <taxon>Alphaproteobacteria</taxon>
        <taxon>Acetobacterales</taxon>
        <taxon>Elioraeaceae</taxon>
        <taxon>Elioraea</taxon>
    </lineage>
</organism>
<dbReference type="PANTHER" id="PTHR42928">
    <property type="entry name" value="TRICARBOXYLATE-BINDING PROTEIN"/>
    <property type="match status" value="1"/>
</dbReference>
<evidence type="ECO:0000256" key="2">
    <source>
        <dbReference type="SAM" id="SignalP"/>
    </source>
</evidence>
<dbReference type="KEGG" id="elio:KO353_12285"/>
<dbReference type="RefSeq" id="WP_218285011.1">
    <property type="nucleotide sequence ID" value="NZ_CP076448.1"/>
</dbReference>
<dbReference type="Pfam" id="PF03401">
    <property type="entry name" value="TctC"/>
    <property type="match status" value="1"/>
</dbReference>
<dbReference type="AlphaFoldDB" id="A0A975YJ39"/>
<dbReference type="CDD" id="cd13578">
    <property type="entry name" value="PBP2_Bug27"/>
    <property type="match status" value="1"/>
</dbReference>
<dbReference type="InterPro" id="IPR005064">
    <property type="entry name" value="BUG"/>
</dbReference>
<evidence type="ECO:0000256" key="1">
    <source>
        <dbReference type="ARBA" id="ARBA00006987"/>
    </source>
</evidence>
<keyword evidence="2" id="KW-0732">Signal</keyword>
<protein>
    <submittedName>
        <fullName evidence="3">Tripartite tricarboxylate transporter substrate binding protein</fullName>
    </submittedName>
</protein>
<feature type="chain" id="PRO_5037800560" evidence="2">
    <location>
        <begin position="23"/>
        <end position="323"/>
    </location>
</feature>
<proteinExistence type="inferred from homology"/>
<dbReference type="Proteomes" id="UP000694001">
    <property type="component" value="Chromosome"/>
</dbReference>
<keyword evidence="4" id="KW-1185">Reference proteome</keyword>
<dbReference type="EMBL" id="CP076448">
    <property type="protein sequence ID" value="QXM24052.1"/>
    <property type="molecule type" value="Genomic_DNA"/>
</dbReference>
<evidence type="ECO:0000313" key="3">
    <source>
        <dbReference type="EMBL" id="QXM24052.1"/>
    </source>
</evidence>
<gene>
    <name evidence="3" type="ORF">KO353_12285</name>
</gene>
<reference evidence="3" key="1">
    <citation type="submission" date="2021-06" db="EMBL/GenBank/DDBJ databases">
        <title>Elioraea tepida, sp. nov., a moderately thermophilic aerobic anoxygenic phototrophic bacterium isolated from an alkaline siliceous hot spring mat community in Yellowstone National Park, WY, USA.</title>
        <authorList>
            <person name="Saini M.K."/>
            <person name="Yoshida S."/>
            <person name="Sebastian A."/>
            <person name="Hirose S."/>
            <person name="Hara E."/>
            <person name="Tamaki H."/>
            <person name="Soulier N.T."/>
            <person name="Albert I."/>
            <person name="Hanada S."/>
            <person name="Bryant D.A."/>
            <person name="Tank M."/>
        </authorList>
    </citation>
    <scope>NUCLEOTIDE SEQUENCE</scope>
    <source>
        <strain evidence="3">MS-P2</strain>
    </source>
</reference>
<feature type="signal peptide" evidence="2">
    <location>
        <begin position="1"/>
        <end position="22"/>
    </location>
</feature>
<name>A0A975YJ39_9PROT</name>
<dbReference type="PIRSF" id="PIRSF017082">
    <property type="entry name" value="YflP"/>
    <property type="match status" value="1"/>
</dbReference>
<accession>A0A975YJ39</accession>